<accession>A0A6S6Z5K6</accession>
<dbReference type="InterPro" id="IPR036374">
    <property type="entry name" value="OxRdtase_Mopterin-bd_sf"/>
</dbReference>
<feature type="domain" description="Moybdenum cofactor oxidoreductase dimerisation" evidence="7">
    <location>
        <begin position="304"/>
        <end position="413"/>
    </location>
</feature>
<dbReference type="Gene3D" id="2.60.40.650">
    <property type="match status" value="1"/>
</dbReference>
<evidence type="ECO:0000256" key="1">
    <source>
        <dbReference type="ARBA" id="ARBA00001924"/>
    </source>
</evidence>
<dbReference type="RefSeq" id="WP_175121374.1">
    <property type="nucleotide sequence ID" value="NZ_CADIJM010000001.1"/>
</dbReference>
<reference evidence="8 9" key="1">
    <citation type="submission" date="2020-04" db="EMBL/GenBank/DDBJ databases">
        <authorList>
            <person name="De Canck E."/>
        </authorList>
    </citation>
    <scope>NUCLEOTIDE SEQUENCE [LARGE SCALE GENOMIC DNA]</scope>
    <source>
        <strain evidence="8 9">LMG 26690</strain>
    </source>
</reference>
<dbReference type="Proteomes" id="UP000494214">
    <property type="component" value="Unassembled WGS sequence"/>
</dbReference>
<feature type="signal peptide" evidence="5">
    <location>
        <begin position="1"/>
        <end position="34"/>
    </location>
</feature>
<feature type="chain" id="PRO_5028897346" description="Sulfite oxidase" evidence="5">
    <location>
        <begin position="35"/>
        <end position="423"/>
    </location>
</feature>
<dbReference type="GO" id="GO:0006790">
    <property type="term" value="P:sulfur compound metabolic process"/>
    <property type="evidence" value="ECO:0007669"/>
    <property type="project" value="TreeGrafter"/>
</dbReference>
<dbReference type="EMBL" id="CADIJM010000001">
    <property type="protein sequence ID" value="CAB3655782.1"/>
    <property type="molecule type" value="Genomic_DNA"/>
</dbReference>
<evidence type="ECO:0000256" key="4">
    <source>
        <dbReference type="ARBA" id="ARBA00023002"/>
    </source>
</evidence>
<evidence type="ECO:0000256" key="3">
    <source>
        <dbReference type="ARBA" id="ARBA00022723"/>
    </source>
</evidence>
<gene>
    <name evidence="8" type="ORF">LMG26690_00294</name>
</gene>
<dbReference type="InterPro" id="IPR014756">
    <property type="entry name" value="Ig_E-set"/>
</dbReference>
<dbReference type="SUPFAM" id="SSF81296">
    <property type="entry name" value="E set domains"/>
    <property type="match status" value="1"/>
</dbReference>
<dbReference type="PANTHER" id="PTHR19372">
    <property type="entry name" value="SULFITE REDUCTASE"/>
    <property type="match status" value="1"/>
</dbReference>
<sequence length="423" mass="44636">METTPRNPARRRLLAGSAGALAAAGLGASGIARASDAPAKPAAAPATATAPAAKPAAASTAKPLPPYAAWKDADSVIVHSANTIETRRSAFGDGIITPSRQLYVRNNLPPPDAAILDDRDGWKVEIQGVKQPRTLTVGDLKTLGVESIATVLQCSGNGRGFFPHKPSGTPWEVGAAGCVMWTGVPVRTLVEYLGGLDGTPAFMTGTGGEVLPEGLDPKSLLVERSVPREAMQDAMLAWEMNGEPLSLAHGGPLRLIVPGYTGVNNVKYIKRLAFTAEQSPAKIQQTGYRLTPMDAKPSPDQPSVWAMEPKSWINAPGANGQAVKAGRVVVRGVAFGGMHAVKRVDVSIDGGKTWKQAALIGPDLGKYAWRQFALPVELTAGQHMLVSRVEDTQGNVQVENRFENAPGYINSSWRDHGLAINVS</sequence>
<feature type="domain" description="Oxidoreductase molybdopterin-binding" evidence="6">
    <location>
        <begin position="118"/>
        <end position="281"/>
    </location>
</feature>
<evidence type="ECO:0008006" key="10">
    <source>
        <dbReference type="Google" id="ProtNLM"/>
    </source>
</evidence>
<dbReference type="SUPFAM" id="SSF56524">
    <property type="entry name" value="Oxidoreductase molybdopterin-binding domain"/>
    <property type="match status" value="1"/>
</dbReference>
<dbReference type="PROSITE" id="PS51318">
    <property type="entry name" value="TAT"/>
    <property type="match status" value="1"/>
</dbReference>
<dbReference type="GO" id="GO:0030151">
    <property type="term" value="F:molybdenum ion binding"/>
    <property type="evidence" value="ECO:0007669"/>
    <property type="project" value="InterPro"/>
</dbReference>
<organism evidence="8 9">
    <name type="scientific">Achromobacter animicus</name>
    <dbReference type="NCBI Taxonomy" id="1389935"/>
    <lineage>
        <taxon>Bacteria</taxon>
        <taxon>Pseudomonadati</taxon>
        <taxon>Pseudomonadota</taxon>
        <taxon>Betaproteobacteria</taxon>
        <taxon>Burkholderiales</taxon>
        <taxon>Alcaligenaceae</taxon>
        <taxon>Achromobacter</taxon>
    </lineage>
</organism>
<evidence type="ECO:0000256" key="5">
    <source>
        <dbReference type="SAM" id="SignalP"/>
    </source>
</evidence>
<evidence type="ECO:0000256" key="2">
    <source>
        <dbReference type="ARBA" id="ARBA00022505"/>
    </source>
</evidence>
<evidence type="ECO:0000313" key="9">
    <source>
        <dbReference type="Proteomes" id="UP000494214"/>
    </source>
</evidence>
<dbReference type="InterPro" id="IPR006311">
    <property type="entry name" value="TAT_signal"/>
</dbReference>
<dbReference type="InterPro" id="IPR008335">
    <property type="entry name" value="Mopterin_OxRdtase_euk"/>
</dbReference>
<evidence type="ECO:0000259" key="6">
    <source>
        <dbReference type="Pfam" id="PF00174"/>
    </source>
</evidence>
<dbReference type="Pfam" id="PF03404">
    <property type="entry name" value="Mo-co_dimer"/>
    <property type="match status" value="1"/>
</dbReference>
<dbReference type="CDD" id="cd02110">
    <property type="entry name" value="SO_family_Moco_dimer"/>
    <property type="match status" value="1"/>
</dbReference>
<dbReference type="Pfam" id="PF00174">
    <property type="entry name" value="Oxidored_molyb"/>
    <property type="match status" value="1"/>
</dbReference>
<proteinExistence type="predicted"/>
<dbReference type="PANTHER" id="PTHR19372:SF7">
    <property type="entry name" value="SULFITE OXIDASE, MITOCHONDRIAL"/>
    <property type="match status" value="1"/>
</dbReference>
<evidence type="ECO:0000313" key="8">
    <source>
        <dbReference type="EMBL" id="CAB3655782.1"/>
    </source>
</evidence>
<dbReference type="PRINTS" id="PR00407">
    <property type="entry name" value="EUMOPTERIN"/>
</dbReference>
<name>A0A6S6Z5K6_9BURK</name>
<keyword evidence="2" id="KW-0500">Molybdenum</keyword>
<keyword evidence="5" id="KW-0732">Signal</keyword>
<protein>
    <recommendedName>
        <fullName evidence="10">Sulfite oxidase</fullName>
    </recommendedName>
</protein>
<dbReference type="InterPro" id="IPR000572">
    <property type="entry name" value="OxRdtase_Mopterin-bd_dom"/>
</dbReference>
<keyword evidence="9" id="KW-1185">Reference proteome</keyword>
<keyword evidence="3" id="KW-0479">Metal-binding</keyword>
<dbReference type="GO" id="GO:0043546">
    <property type="term" value="F:molybdopterin cofactor binding"/>
    <property type="evidence" value="ECO:0007669"/>
    <property type="project" value="TreeGrafter"/>
</dbReference>
<evidence type="ECO:0000259" key="7">
    <source>
        <dbReference type="Pfam" id="PF03404"/>
    </source>
</evidence>
<dbReference type="GO" id="GO:0008482">
    <property type="term" value="F:sulfite oxidase activity"/>
    <property type="evidence" value="ECO:0007669"/>
    <property type="project" value="TreeGrafter"/>
</dbReference>
<dbReference type="GO" id="GO:0020037">
    <property type="term" value="F:heme binding"/>
    <property type="evidence" value="ECO:0007669"/>
    <property type="project" value="TreeGrafter"/>
</dbReference>
<dbReference type="InterPro" id="IPR005066">
    <property type="entry name" value="MoCF_OxRdtse_dimer"/>
</dbReference>
<comment type="cofactor">
    <cofactor evidence="1">
        <name>Mo-molybdopterin</name>
        <dbReference type="ChEBI" id="CHEBI:71302"/>
    </cofactor>
</comment>
<keyword evidence="4" id="KW-0560">Oxidoreductase</keyword>
<dbReference type="AlphaFoldDB" id="A0A6S6Z5K6"/>
<dbReference type="Gene3D" id="3.90.420.10">
    <property type="entry name" value="Oxidoreductase, molybdopterin-binding domain"/>
    <property type="match status" value="1"/>
</dbReference>